<evidence type="ECO:0000313" key="5">
    <source>
        <dbReference type="Proteomes" id="UP000249390"/>
    </source>
</evidence>
<dbReference type="PANTHER" id="PTHR14379:SF7">
    <property type="entry name" value="ENDONUCLEASE OR GLYCOSYL HYDROLASE-RELATED"/>
    <property type="match status" value="1"/>
</dbReference>
<dbReference type="SUPFAM" id="SSF57756">
    <property type="entry name" value="Retrovirus zinc finger-like domains"/>
    <property type="match status" value="1"/>
</dbReference>
<dbReference type="Gene3D" id="4.10.60.10">
    <property type="entry name" value="Zinc finger, CCHC-type"/>
    <property type="match status" value="1"/>
</dbReference>
<reference evidence="4 5" key="1">
    <citation type="submission" date="2018-06" db="EMBL/GenBank/DDBJ databases">
        <title>The Genome of Cuscuta australis (Dodder) Provides Insight into the Evolution of Plant Parasitism.</title>
        <authorList>
            <person name="Liu H."/>
        </authorList>
    </citation>
    <scope>NUCLEOTIDE SEQUENCE [LARGE SCALE GENOMIC DNA]</scope>
    <source>
        <strain evidence="5">cv. Yunnan</strain>
        <tissue evidence="4">Vines</tissue>
    </source>
</reference>
<dbReference type="InterPro" id="IPR021139">
    <property type="entry name" value="NYN"/>
</dbReference>
<dbReference type="GO" id="GO:0004540">
    <property type="term" value="F:RNA nuclease activity"/>
    <property type="evidence" value="ECO:0007669"/>
    <property type="project" value="InterPro"/>
</dbReference>
<dbReference type="EMBL" id="NQVE01000067">
    <property type="protein sequence ID" value="RAL50082.1"/>
    <property type="molecule type" value="Genomic_DNA"/>
</dbReference>
<accession>A0A328DWJ8</accession>
<dbReference type="GO" id="GO:0008270">
    <property type="term" value="F:zinc ion binding"/>
    <property type="evidence" value="ECO:0007669"/>
    <property type="project" value="UniProtKB-KW"/>
</dbReference>
<proteinExistence type="predicted"/>
<keyword evidence="1" id="KW-0863">Zinc-finger</keyword>
<feature type="region of interest" description="Disordered" evidence="2">
    <location>
        <begin position="1"/>
        <end position="24"/>
    </location>
</feature>
<evidence type="ECO:0000313" key="4">
    <source>
        <dbReference type="EMBL" id="RAL50082.1"/>
    </source>
</evidence>
<feature type="domain" description="CCHC-type" evidence="3">
    <location>
        <begin position="523"/>
        <end position="537"/>
    </location>
</feature>
<dbReference type="Gene3D" id="3.40.50.1010">
    <property type="entry name" value="5'-nuclease"/>
    <property type="match status" value="1"/>
</dbReference>
<keyword evidence="1" id="KW-0862">Zinc</keyword>
<feature type="region of interest" description="Disordered" evidence="2">
    <location>
        <begin position="224"/>
        <end position="290"/>
    </location>
</feature>
<keyword evidence="1" id="KW-0479">Metal-binding</keyword>
<dbReference type="PROSITE" id="PS50158">
    <property type="entry name" value="ZF_CCHC"/>
    <property type="match status" value="4"/>
</dbReference>
<organism evidence="4 5">
    <name type="scientific">Cuscuta australis</name>
    <dbReference type="NCBI Taxonomy" id="267555"/>
    <lineage>
        <taxon>Eukaryota</taxon>
        <taxon>Viridiplantae</taxon>
        <taxon>Streptophyta</taxon>
        <taxon>Embryophyta</taxon>
        <taxon>Tracheophyta</taxon>
        <taxon>Spermatophyta</taxon>
        <taxon>Magnoliopsida</taxon>
        <taxon>eudicotyledons</taxon>
        <taxon>Gunneridae</taxon>
        <taxon>Pentapetalae</taxon>
        <taxon>asterids</taxon>
        <taxon>lamiids</taxon>
        <taxon>Solanales</taxon>
        <taxon>Convolvulaceae</taxon>
        <taxon>Cuscuteae</taxon>
        <taxon>Cuscuta</taxon>
        <taxon>Cuscuta subgen. Grammica</taxon>
        <taxon>Cuscuta sect. Cleistogrammica</taxon>
    </lineage>
</organism>
<comment type="caution">
    <text evidence="4">The sequence shown here is derived from an EMBL/GenBank/DDBJ whole genome shotgun (WGS) entry which is preliminary data.</text>
</comment>
<dbReference type="CDD" id="cd10910">
    <property type="entry name" value="PIN_limkain_b1_N_like"/>
    <property type="match status" value="1"/>
</dbReference>
<dbReference type="AlphaFoldDB" id="A0A328DWJ8"/>
<feature type="region of interest" description="Disordered" evidence="2">
    <location>
        <begin position="568"/>
        <end position="589"/>
    </location>
</feature>
<name>A0A328DWJ8_9ASTE</name>
<dbReference type="InterPro" id="IPR024768">
    <property type="entry name" value="Marf1"/>
</dbReference>
<dbReference type="GO" id="GO:0010468">
    <property type="term" value="P:regulation of gene expression"/>
    <property type="evidence" value="ECO:0007669"/>
    <property type="project" value="InterPro"/>
</dbReference>
<evidence type="ECO:0000256" key="2">
    <source>
        <dbReference type="SAM" id="MobiDB-lite"/>
    </source>
</evidence>
<evidence type="ECO:0000256" key="1">
    <source>
        <dbReference type="PROSITE-ProRule" id="PRU00047"/>
    </source>
</evidence>
<dbReference type="Pfam" id="PF00098">
    <property type="entry name" value="zf-CCHC"/>
    <property type="match status" value="4"/>
</dbReference>
<dbReference type="GO" id="GO:0003676">
    <property type="term" value="F:nucleic acid binding"/>
    <property type="evidence" value="ECO:0007669"/>
    <property type="project" value="InterPro"/>
</dbReference>
<dbReference type="Pfam" id="PF01936">
    <property type="entry name" value="NYN"/>
    <property type="match status" value="1"/>
</dbReference>
<feature type="domain" description="CCHC-type" evidence="3">
    <location>
        <begin position="674"/>
        <end position="688"/>
    </location>
</feature>
<dbReference type="Proteomes" id="UP000249390">
    <property type="component" value="Unassembled WGS sequence"/>
</dbReference>
<dbReference type="GO" id="GO:0005777">
    <property type="term" value="C:peroxisome"/>
    <property type="evidence" value="ECO:0007669"/>
    <property type="project" value="InterPro"/>
</dbReference>
<gene>
    <name evidence="4" type="ORF">DM860_007756</name>
</gene>
<dbReference type="SMART" id="SM00343">
    <property type="entry name" value="ZnF_C2HC"/>
    <property type="match status" value="6"/>
</dbReference>
<keyword evidence="5" id="KW-1185">Reference proteome</keyword>
<feature type="domain" description="CCHC-type" evidence="3">
    <location>
        <begin position="926"/>
        <end position="940"/>
    </location>
</feature>
<evidence type="ECO:0000259" key="3">
    <source>
        <dbReference type="PROSITE" id="PS50158"/>
    </source>
</evidence>
<protein>
    <recommendedName>
        <fullName evidence="3">CCHC-type domain-containing protein</fullName>
    </recommendedName>
</protein>
<sequence length="1021" mass="107064">MGDTGVNGDVGGAMSTPPPPTDSADSVFAEAKIAVWWDIENCQVPRGSDPHAIARNMSSALAKLNYCGPISISAYGDTTQISPFIQQAFNSTGIALNHVPAGAKDASDKRILVDMMLWAVDNPAPANCVLVSGDRDFSNALHQLRMRRYNILVAQPQNASAALVSAAKTVWLWTSLSAGGPPLNHSESIPLGKENYKTSNFQHGNGSTAHNSNISFTGQFLAPNPHAHKSVVPQGKKAKKLMKKNSQLKGVKNMKRKGNISSGPPSKKSKKSDSGVASHESRSGSGQAKTYPNCKQIHLGKCNEARSCHHCGATRHLKSDCKQLGGSIRDGVGQALAGGKGTTCCRYGTTPPSVPQMTSGSTPAAVSQVMGCGSSLDKGKAGSTSNNVRQAICGGNCHDSSISGDQTLSFTHMAVEVANPYVSHQVMCGRVSGHQERNCQQLTGVSIRDDVSQASGDHQDMSISMSISRFPTPSATHITGGSSPYVTSQAMRGGNEQNMGVSGALTSSITQQTGVTCKALTPRCYHCGEFGHLRKDCQLLAGGSTSRKKCDDSSISGEPAPEITHIAGEKTNPDVPEQVTGGGDSGYKQRDYQSLTGGSIRDDVSQAMGCGHYQDIGISRSPTQSVTHITGGSPPRVASQVMGARSCHDMDISGARTPSITHQTGVPSNARSPRCYLCGEFGHLRRDCQLLTGGSNVSQVTCRGNCHDSSISGNMTPSASHIAGEVDSLDVANQVAGGGESGHQHSACQQLTSGYTRDDVSQDIGGGNHQDMDVSSSSAPSVPHITGWSSPDIANEVMGGGNLQDNGISGTLTPSVTYQAGVDSGALMPRCYRCGEVGHLRKDCHLLEGGTTRDDVRQAMGDINHQDIYISRSSTPSVSHIAGGSCPDVASQIMGCGYYPDMGIPGAPTPSITHQTGLASNALTPRCYRCGEFGHLRKECDLLTGGSTREDLSLSMGCGNFNDSSIAGEPRPSFVTRMTGGMASIAAVNQVMGGVNPQSMAISRAPDTTLHSLYHMQHYMP</sequence>
<dbReference type="PANTHER" id="PTHR14379">
    <property type="entry name" value="LIMKAIN B LKAP"/>
    <property type="match status" value="1"/>
</dbReference>
<dbReference type="InterPro" id="IPR001878">
    <property type="entry name" value="Znf_CCHC"/>
</dbReference>
<dbReference type="InterPro" id="IPR036875">
    <property type="entry name" value="Znf_CCHC_sf"/>
</dbReference>
<feature type="domain" description="CCHC-type" evidence="3">
    <location>
        <begin position="830"/>
        <end position="844"/>
    </location>
</feature>